<dbReference type="Pfam" id="PF08545">
    <property type="entry name" value="ACP_syn_III"/>
    <property type="match status" value="1"/>
</dbReference>
<gene>
    <name evidence="14" type="primary">fabH_14</name>
    <name evidence="14" type="ORF">GALL_259910</name>
</gene>
<protein>
    <recommendedName>
        <fullName evidence="3">beta-ketoacyl-[acyl-carrier-protein] synthase III</fullName>
        <ecNumber evidence="3">2.3.1.180</ecNumber>
    </recommendedName>
</protein>
<evidence type="ECO:0000256" key="3">
    <source>
        <dbReference type="ARBA" id="ARBA00012333"/>
    </source>
</evidence>
<dbReference type="InterPro" id="IPR016039">
    <property type="entry name" value="Thiolase-like"/>
</dbReference>
<keyword evidence="11" id="KW-0472">Membrane</keyword>
<evidence type="ECO:0000256" key="8">
    <source>
        <dbReference type="ARBA" id="ARBA00023098"/>
    </source>
</evidence>
<dbReference type="HAMAP" id="MF_01815">
    <property type="entry name" value="FabH"/>
    <property type="match status" value="1"/>
</dbReference>
<dbReference type="GO" id="GO:0006633">
    <property type="term" value="P:fatty acid biosynthetic process"/>
    <property type="evidence" value="ECO:0007669"/>
    <property type="project" value="UniProtKB-KW"/>
</dbReference>
<sequence>MVHPSTVILGTGSYAPPRVLTNDELALQVDTSDEWIRTRTGIRERRIAADDVAASDLAVEAARAALADADVDPSEIDLLVIATITPDYAMPATACVVQRKLGLKSSTACFDLNAACSGFVYSLDTASAMLASGRYRHALVIGVEKMSSIVDWQDRNTCVLFGDAAGAVVMGLSDERGAGLLGTKLGAFGEGTELLWIPGGGSRTPLTEEGLATRTHCLRMKGKEVFKLAVRGMEDACREILEQHHLRADQIALVIPHQANLRIIEAISHYLELPMDRFYINVDRFGNTSAASIPLALDEARRLGRIQRGDLILLVAFGAGLTYGSALIRW</sequence>
<feature type="transmembrane region" description="Helical" evidence="11">
    <location>
        <begin position="311"/>
        <end position="328"/>
    </location>
</feature>
<dbReference type="InterPro" id="IPR004655">
    <property type="entry name" value="FabH"/>
</dbReference>
<comment type="caution">
    <text evidence="14">The sequence shown here is derived from an EMBL/GenBank/DDBJ whole genome shotgun (WGS) entry which is preliminary data.</text>
</comment>
<comment type="similarity">
    <text evidence="2">Belongs to the thiolase-like superfamily. FabH family.</text>
</comment>
<feature type="domain" description="Beta-ketoacyl-[acyl-carrier-protein] synthase III C-terminal" evidence="12">
    <location>
        <begin position="241"/>
        <end position="330"/>
    </location>
</feature>
<dbReference type="FunFam" id="3.40.47.10:FF:000004">
    <property type="entry name" value="3-oxoacyl-[acyl-carrier-protein] synthase 3"/>
    <property type="match status" value="1"/>
</dbReference>
<evidence type="ECO:0000256" key="1">
    <source>
        <dbReference type="ARBA" id="ARBA00005194"/>
    </source>
</evidence>
<comment type="pathway">
    <text evidence="1">Lipid metabolism; fatty acid biosynthesis.</text>
</comment>
<evidence type="ECO:0000256" key="9">
    <source>
        <dbReference type="ARBA" id="ARBA00023160"/>
    </source>
</evidence>
<evidence type="ECO:0000256" key="10">
    <source>
        <dbReference type="ARBA" id="ARBA00023315"/>
    </source>
</evidence>
<dbReference type="GO" id="GO:0004315">
    <property type="term" value="F:3-oxoacyl-[acyl-carrier-protein] synthase activity"/>
    <property type="evidence" value="ECO:0007669"/>
    <property type="project" value="InterPro"/>
</dbReference>
<keyword evidence="5" id="KW-0444">Lipid biosynthesis</keyword>
<keyword evidence="9" id="KW-0275">Fatty acid biosynthesis</keyword>
<organism evidence="14">
    <name type="scientific">mine drainage metagenome</name>
    <dbReference type="NCBI Taxonomy" id="410659"/>
    <lineage>
        <taxon>unclassified sequences</taxon>
        <taxon>metagenomes</taxon>
        <taxon>ecological metagenomes</taxon>
    </lineage>
</organism>
<dbReference type="NCBIfam" id="NF006829">
    <property type="entry name" value="PRK09352.1"/>
    <property type="match status" value="1"/>
</dbReference>
<dbReference type="InterPro" id="IPR013751">
    <property type="entry name" value="ACP_syn_III_N"/>
</dbReference>
<reference evidence="14" key="1">
    <citation type="submission" date="2016-10" db="EMBL/GenBank/DDBJ databases">
        <title>Sequence of Gallionella enrichment culture.</title>
        <authorList>
            <person name="Poehlein A."/>
            <person name="Muehling M."/>
            <person name="Daniel R."/>
        </authorList>
    </citation>
    <scope>NUCLEOTIDE SEQUENCE</scope>
</reference>
<evidence type="ECO:0000256" key="2">
    <source>
        <dbReference type="ARBA" id="ARBA00008642"/>
    </source>
</evidence>
<evidence type="ECO:0000259" key="13">
    <source>
        <dbReference type="Pfam" id="PF08545"/>
    </source>
</evidence>
<keyword evidence="7" id="KW-0276">Fatty acid metabolism</keyword>
<feature type="domain" description="Beta-ketoacyl-[acyl-carrier-protein] synthase III N-terminal" evidence="13">
    <location>
        <begin position="110"/>
        <end position="187"/>
    </location>
</feature>
<dbReference type="EMBL" id="MLJW01000241">
    <property type="protein sequence ID" value="OIQ92072.1"/>
    <property type="molecule type" value="Genomic_DNA"/>
</dbReference>
<evidence type="ECO:0000259" key="12">
    <source>
        <dbReference type="Pfam" id="PF08541"/>
    </source>
</evidence>
<keyword evidence="10 14" id="KW-0012">Acyltransferase</keyword>
<dbReference type="Pfam" id="PF08541">
    <property type="entry name" value="ACP_syn_III_C"/>
    <property type="match status" value="1"/>
</dbReference>
<dbReference type="AlphaFoldDB" id="A0A1J5R7U1"/>
<name>A0A1J5R7U1_9ZZZZ</name>
<keyword evidence="8" id="KW-0443">Lipid metabolism</keyword>
<evidence type="ECO:0000256" key="11">
    <source>
        <dbReference type="SAM" id="Phobius"/>
    </source>
</evidence>
<dbReference type="CDD" id="cd00830">
    <property type="entry name" value="KAS_III"/>
    <property type="match status" value="1"/>
</dbReference>
<dbReference type="PANTHER" id="PTHR34069:SF2">
    <property type="entry name" value="BETA-KETOACYL-[ACYL-CARRIER-PROTEIN] SYNTHASE III"/>
    <property type="match status" value="1"/>
</dbReference>
<keyword evidence="6 14" id="KW-0808">Transferase</keyword>
<dbReference type="PANTHER" id="PTHR34069">
    <property type="entry name" value="3-OXOACYL-[ACYL-CARRIER-PROTEIN] SYNTHASE 3"/>
    <property type="match status" value="1"/>
</dbReference>
<evidence type="ECO:0000256" key="4">
    <source>
        <dbReference type="ARBA" id="ARBA00022490"/>
    </source>
</evidence>
<evidence type="ECO:0000256" key="7">
    <source>
        <dbReference type="ARBA" id="ARBA00022832"/>
    </source>
</evidence>
<dbReference type="GO" id="GO:0033818">
    <property type="term" value="F:beta-ketoacyl-acyl-carrier-protein synthase III activity"/>
    <property type="evidence" value="ECO:0007669"/>
    <property type="project" value="UniProtKB-EC"/>
</dbReference>
<dbReference type="EC" id="2.3.1.180" evidence="3"/>
<dbReference type="Gene3D" id="3.40.47.10">
    <property type="match status" value="1"/>
</dbReference>
<dbReference type="NCBIfam" id="TIGR00747">
    <property type="entry name" value="fabH"/>
    <property type="match status" value="1"/>
</dbReference>
<dbReference type="SUPFAM" id="SSF53901">
    <property type="entry name" value="Thiolase-like"/>
    <property type="match status" value="1"/>
</dbReference>
<dbReference type="InterPro" id="IPR013747">
    <property type="entry name" value="ACP_syn_III_C"/>
</dbReference>
<evidence type="ECO:0000256" key="6">
    <source>
        <dbReference type="ARBA" id="ARBA00022679"/>
    </source>
</evidence>
<keyword evidence="4" id="KW-0963">Cytoplasm</keyword>
<evidence type="ECO:0000313" key="14">
    <source>
        <dbReference type="EMBL" id="OIQ92072.1"/>
    </source>
</evidence>
<accession>A0A1J5R7U1</accession>
<keyword evidence="11" id="KW-0812">Transmembrane</keyword>
<keyword evidence="11" id="KW-1133">Transmembrane helix</keyword>
<proteinExistence type="inferred from homology"/>
<evidence type="ECO:0000256" key="5">
    <source>
        <dbReference type="ARBA" id="ARBA00022516"/>
    </source>
</evidence>
<dbReference type="GO" id="GO:0044550">
    <property type="term" value="P:secondary metabolite biosynthetic process"/>
    <property type="evidence" value="ECO:0007669"/>
    <property type="project" value="TreeGrafter"/>
</dbReference>